<evidence type="ECO:0000313" key="3">
    <source>
        <dbReference type="Proteomes" id="UP001157418"/>
    </source>
</evidence>
<dbReference type="Proteomes" id="UP001157418">
    <property type="component" value="Unassembled WGS sequence"/>
</dbReference>
<evidence type="ECO:0000313" key="2">
    <source>
        <dbReference type="EMBL" id="CAH1423240.1"/>
    </source>
</evidence>
<reference evidence="2 3" key="1">
    <citation type="submission" date="2022-01" db="EMBL/GenBank/DDBJ databases">
        <authorList>
            <person name="Xiong W."/>
            <person name="Schranz E."/>
        </authorList>
    </citation>
    <scope>NUCLEOTIDE SEQUENCE [LARGE SCALE GENOMIC DNA]</scope>
</reference>
<dbReference type="AlphaFoldDB" id="A0AAU9MMT6"/>
<keyword evidence="1" id="KW-1133">Transmembrane helix</keyword>
<protein>
    <submittedName>
        <fullName evidence="2">Uncharacterized protein</fullName>
    </submittedName>
</protein>
<gene>
    <name evidence="2" type="ORF">LVIROSA_LOCUS10528</name>
</gene>
<accession>A0AAU9MMT6</accession>
<keyword evidence="3" id="KW-1185">Reference proteome</keyword>
<name>A0AAU9MMT6_9ASTR</name>
<keyword evidence="1" id="KW-0812">Transmembrane</keyword>
<feature type="transmembrane region" description="Helical" evidence="1">
    <location>
        <begin position="95"/>
        <end position="114"/>
    </location>
</feature>
<dbReference type="EMBL" id="CAKMRJ010001112">
    <property type="protein sequence ID" value="CAH1423240.1"/>
    <property type="molecule type" value="Genomic_DNA"/>
</dbReference>
<keyword evidence="1" id="KW-0472">Membrane</keyword>
<evidence type="ECO:0000256" key="1">
    <source>
        <dbReference type="SAM" id="Phobius"/>
    </source>
</evidence>
<proteinExistence type="predicted"/>
<comment type="caution">
    <text evidence="2">The sequence shown here is derived from an EMBL/GenBank/DDBJ whole genome shotgun (WGS) entry which is preliminary data.</text>
</comment>
<sequence>MCNIPIFESALKSATTFSISRLNRSFISIQSAQWKTTSLKAKSVPFNRRPNLLNHWGQKDIVVLLEFKKRVPDVAAKRSAPDNEGSNGKIRHCCLLLLFLFLLLLLLCSFSCCCS</sequence>
<organism evidence="2 3">
    <name type="scientific">Lactuca virosa</name>
    <dbReference type="NCBI Taxonomy" id="75947"/>
    <lineage>
        <taxon>Eukaryota</taxon>
        <taxon>Viridiplantae</taxon>
        <taxon>Streptophyta</taxon>
        <taxon>Embryophyta</taxon>
        <taxon>Tracheophyta</taxon>
        <taxon>Spermatophyta</taxon>
        <taxon>Magnoliopsida</taxon>
        <taxon>eudicotyledons</taxon>
        <taxon>Gunneridae</taxon>
        <taxon>Pentapetalae</taxon>
        <taxon>asterids</taxon>
        <taxon>campanulids</taxon>
        <taxon>Asterales</taxon>
        <taxon>Asteraceae</taxon>
        <taxon>Cichorioideae</taxon>
        <taxon>Cichorieae</taxon>
        <taxon>Lactucinae</taxon>
        <taxon>Lactuca</taxon>
    </lineage>
</organism>